<evidence type="ECO:0000256" key="8">
    <source>
        <dbReference type="SAM" id="Phobius"/>
    </source>
</evidence>
<keyword evidence="9" id="KW-0732">Signal</keyword>
<evidence type="ECO:0000256" key="2">
    <source>
        <dbReference type="ARBA" id="ARBA00005944"/>
    </source>
</evidence>
<dbReference type="Proteomes" id="UP001249851">
    <property type="component" value="Unassembled WGS sequence"/>
</dbReference>
<dbReference type="GO" id="GO:0005254">
    <property type="term" value="F:chloride channel activity"/>
    <property type="evidence" value="ECO:0007669"/>
    <property type="project" value="TreeGrafter"/>
</dbReference>
<gene>
    <name evidence="10" type="ORF">P5673_023828</name>
</gene>
<evidence type="ECO:0000256" key="9">
    <source>
        <dbReference type="SAM" id="SignalP"/>
    </source>
</evidence>
<evidence type="ECO:0000256" key="6">
    <source>
        <dbReference type="ARBA" id="ARBA00023136"/>
    </source>
</evidence>
<comment type="similarity">
    <text evidence="2">Belongs to the chloride channel MCLC family.</text>
</comment>
<sequence length="519" mass="59317">MKVFNFDLLLAVNFLCCLGLEGEKFGDLKRSNEDEWLDPGDIFEYDREKRGFPEKSLCDEEAGCGGLLEKLMQCQRDLEKLPQNSQHEVVGNKSACDTPYFKKVARILLNNIEKKGQHGVFIAASQDDVTTLEKFVSSSDGNVQDVCEIISHIFEGKDDLFGFSWKEALFDFKPHLLVFGLIFLILLVIYFERHTNLTWTSQFWLVFMGCLIISIPWEWYHLYRKSFAAKQAELEKEMPKECRPAGKMQPFDYLIGWLQNTVTFRRDACVQYYETFLVDPMWEVSPSRIVAEDPDNAHPKYKAASPAVEQSGGGKNMFEDIGEAEAFWRSLWEEQGSGDENAEWLKEIEEAIQAIGKSFRALFREVPFQWQPFVFLAVVVISIFTIFALSGLQVKFPFMTISTVPSHSIAPQANFQKTQRQGQTALEMLQQLIKAQGERDVREHDMQRQINILLNTLSENAQRGDERTELLPGLEYQDGILLRADVGAAEERPDKQRVTGTVSETISAHNSGIEEVPLM</sequence>
<protein>
    <recommendedName>
        <fullName evidence="3">Chloride channel CLIC-like protein 1</fullName>
    </recommendedName>
</protein>
<feature type="signal peptide" evidence="9">
    <location>
        <begin position="1"/>
        <end position="19"/>
    </location>
</feature>
<comment type="subcellular location">
    <subcellularLocation>
        <location evidence="1">Membrane</location>
        <topology evidence="1">Multi-pass membrane protein</topology>
    </subcellularLocation>
</comment>
<keyword evidence="4 8" id="KW-0812">Transmembrane</keyword>
<dbReference type="EMBL" id="JARQWQ010000068">
    <property type="protein sequence ID" value="KAK2554598.1"/>
    <property type="molecule type" value="Genomic_DNA"/>
</dbReference>
<dbReference type="PANTHER" id="PTHR34093:SF1">
    <property type="entry name" value="CHLORIDE CHANNEL CLIC-LIKE PROTEIN 1"/>
    <property type="match status" value="1"/>
</dbReference>
<comment type="caution">
    <text evidence="10">The sequence shown here is derived from an EMBL/GenBank/DDBJ whole genome shotgun (WGS) entry which is preliminary data.</text>
</comment>
<keyword evidence="11" id="KW-1185">Reference proteome</keyword>
<name>A0AAD9UYG0_ACRCE</name>
<feature type="transmembrane region" description="Helical" evidence="8">
    <location>
        <begin position="203"/>
        <end position="220"/>
    </location>
</feature>
<evidence type="ECO:0000256" key="1">
    <source>
        <dbReference type="ARBA" id="ARBA00004141"/>
    </source>
</evidence>
<dbReference type="GO" id="GO:0016020">
    <property type="term" value="C:membrane"/>
    <property type="evidence" value="ECO:0007669"/>
    <property type="project" value="UniProtKB-SubCell"/>
</dbReference>
<dbReference type="PANTHER" id="PTHR34093">
    <property type="entry name" value="CHLORIDE CHANNEL CLIC-LIKE PROTEIN 1"/>
    <property type="match status" value="1"/>
</dbReference>
<evidence type="ECO:0000256" key="3">
    <source>
        <dbReference type="ARBA" id="ARBA00015571"/>
    </source>
</evidence>
<evidence type="ECO:0000256" key="4">
    <source>
        <dbReference type="ARBA" id="ARBA00022692"/>
    </source>
</evidence>
<accession>A0AAD9UYG0</accession>
<keyword evidence="5 8" id="KW-1133">Transmembrane helix</keyword>
<dbReference type="GO" id="GO:0005783">
    <property type="term" value="C:endoplasmic reticulum"/>
    <property type="evidence" value="ECO:0007669"/>
    <property type="project" value="TreeGrafter"/>
</dbReference>
<evidence type="ECO:0000256" key="7">
    <source>
        <dbReference type="SAM" id="MobiDB-lite"/>
    </source>
</evidence>
<proteinExistence type="inferred from homology"/>
<feature type="compositionally biased region" description="Polar residues" evidence="7">
    <location>
        <begin position="498"/>
        <end position="510"/>
    </location>
</feature>
<feature type="region of interest" description="Disordered" evidence="7">
    <location>
        <begin position="490"/>
        <end position="519"/>
    </location>
</feature>
<feature type="transmembrane region" description="Helical" evidence="8">
    <location>
        <begin position="172"/>
        <end position="191"/>
    </location>
</feature>
<reference evidence="10" key="2">
    <citation type="journal article" date="2023" name="Science">
        <title>Genomic signatures of disease resistance in endangered staghorn corals.</title>
        <authorList>
            <person name="Vollmer S.V."/>
            <person name="Selwyn J.D."/>
            <person name="Despard B.A."/>
            <person name="Roesel C.L."/>
        </authorList>
    </citation>
    <scope>NUCLEOTIDE SEQUENCE</scope>
    <source>
        <strain evidence="10">K2</strain>
    </source>
</reference>
<dbReference type="InterPro" id="IPR009231">
    <property type="entry name" value="Chloride_chnl_CLIC-like"/>
</dbReference>
<feature type="chain" id="PRO_5042010772" description="Chloride channel CLIC-like protein 1" evidence="9">
    <location>
        <begin position="20"/>
        <end position="519"/>
    </location>
</feature>
<feature type="transmembrane region" description="Helical" evidence="8">
    <location>
        <begin position="373"/>
        <end position="392"/>
    </location>
</feature>
<evidence type="ECO:0000313" key="10">
    <source>
        <dbReference type="EMBL" id="KAK2554598.1"/>
    </source>
</evidence>
<evidence type="ECO:0000313" key="11">
    <source>
        <dbReference type="Proteomes" id="UP001249851"/>
    </source>
</evidence>
<dbReference type="AlphaFoldDB" id="A0AAD9UYG0"/>
<organism evidence="10 11">
    <name type="scientific">Acropora cervicornis</name>
    <name type="common">Staghorn coral</name>
    <dbReference type="NCBI Taxonomy" id="6130"/>
    <lineage>
        <taxon>Eukaryota</taxon>
        <taxon>Metazoa</taxon>
        <taxon>Cnidaria</taxon>
        <taxon>Anthozoa</taxon>
        <taxon>Hexacorallia</taxon>
        <taxon>Scleractinia</taxon>
        <taxon>Astrocoeniina</taxon>
        <taxon>Acroporidae</taxon>
        <taxon>Acropora</taxon>
    </lineage>
</organism>
<keyword evidence="6 8" id="KW-0472">Membrane</keyword>
<evidence type="ECO:0000256" key="5">
    <source>
        <dbReference type="ARBA" id="ARBA00022989"/>
    </source>
</evidence>
<dbReference type="Pfam" id="PF05934">
    <property type="entry name" value="MCLC"/>
    <property type="match status" value="1"/>
</dbReference>
<reference evidence="10" key="1">
    <citation type="journal article" date="2023" name="G3 (Bethesda)">
        <title>Whole genome assembly and annotation of the endangered Caribbean coral Acropora cervicornis.</title>
        <authorList>
            <person name="Selwyn J.D."/>
            <person name="Vollmer S.V."/>
        </authorList>
    </citation>
    <scope>NUCLEOTIDE SEQUENCE</scope>
    <source>
        <strain evidence="10">K2</strain>
    </source>
</reference>